<dbReference type="STRING" id="1184267.A11Q_357"/>
<feature type="compositionally biased region" description="Polar residues" evidence="1">
    <location>
        <begin position="107"/>
        <end position="118"/>
    </location>
</feature>
<dbReference type="RefSeq" id="WP_015469067.1">
    <property type="nucleotide sequence ID" value="NC_020813.1"/>
</dbReference>
<gene>
    <name evidence="2" type="ORF">A11Q_357</name>
</gene>
<dbReference type="EMBL" id="CP003537">
    <property type="protein sequence ID" value="AGH94577.1"/>
    <property type="molecule type" value="Genomic_DNA"/>
</dbReference>
<accession>M4V5G5</accession>
<feature type="compositionally biased region" description="Basic residues" evidence="1">
    <location>
        <begin position="1"/>
        <end position="67"/>
    </location>
</feature>
<dbReference type="KEGG" id="bex:A11Q_357"/>
<keyword evidence="3" id="KW-1185">Reference proteome</keyword>
<name>M4V5G5_9BACT</name>
<dbReference type="AlphaFoldDB" id="M4V5G5"/>
<dbReference type="PATRIC" id="fig|1184267.3.peg.359"/>
<organism evidence="2 3">
    <name type="scientific">Pseudobdellovibrio exovorus JSS</name>
    <dbReference type="NCBI Taxonomy" id="1184267"/>
    <lineage>
        <taxon>Bacteria</taxon>
        <taxon>Pseudomonadati</taxon>
        <taxon>Bdellovibrionota</taxon>
        <taxon>Bdellovibrionia</taxon>
        <taxon>Bdellovibrionales</taxon>
        <taxon>Pseudobdellovibrionaceae</taxon>
        <taxon>Pseudobdellovibrio</taxon>
    </lineage>
</organism>
<sequence length="151" mass="16618">MKKRAQAKKTKTTKKVAKKKAVAKASKSKTKTKSKAKPKSAAKTKIKSAKKIKSTAKKSGSPKRGQKKIPLIAPSEFLPQTPPDPSKKPGHRTLNLKDNFQERSGAKTHTQESANQYMSRAEQIRRTSRTNRRVITGAAIGKTGRIVTEKV</sequence>
<evidence type="ECO:0000313" key="3">
    <source>
        <dbReference type="Proteomes" id="UP000012040"/>
    </source>
</evidence>
<evidence type="ECO:0000256" key="1">
    <source>
        <dbReference type="SAM" id="MobiDB-lite"/>
    </source>
</evidence>
<evidence type="ECO:0000313" key="2">
    <source>
        <dbReference type="EMBL" id="AGH94577.1"/>
    </source>
</evidence>
<feature type="region of interest" description="Disordered" evidence="1">
    <location>
        <begin position="1"/>
        <end position="130"/>
    </location>
</feature>
<proteinExistence type="predicted"/>
<protein>
    <submittedName>
        <fullName evidence="2">Uncharacterized protein</fullName>
    </submittedName>
</protein>
<reference evidence="2 3" key="1">
    <citation type="journal article" date="2013" name="ISME J.">
        <title>By their genes ye shall know them: genomic signatures of predatory bacteria.</title>
        <authorList>
            <person name="Pasternak Z."/>
            <person name="Pietrokovski S."/>
            <person name="Rotem O."/>
            <person name="Gophna U."/>
            <person name="Lurie-Weinberger M.N."/>
            <person name="Jurkevitch E."/>
        </authorList>
    </citation>
    <scope>NUCLEOTIDE SEQUENCE [LARGE SCALE GENOMIC DNA]</scope>
    <source>
        <strain evidence="2 3">JSS</strain>
    </source>
</reference>
<dbReference type="HOGENOM" id="CLU_1727762_0_0_7"/>
<dbReference type="Proteomes" id="UP000012040">
    <property type="component" value="Chromosome"/>
</dbReference>